<name>A0ABP9XY81_9FUNG</name>
<accession>A0ABP9XY81</accession>
<protein>
    <submittedName>
        <fullName evidence="1">Uncharacterized protein</fullName>
    </submittedName>
</protein>
<comment type="caution">
    <text evidence="1">The sequence shown here is derived from an EMBL/GenBank/DDBJ whole genome shotgun (WGS) entry which is preliminary data.</text>
</comment>
<evidence type="ECO:0000313" key="2">
    <source>
        <dbReference type="Proteomes" id="UP001476247"/>
    </source>
</evidence>
<dbReference type="Proteomes" id="UP001476247">
    <property type="component" value="Unassembled WGS sequence"/>
</dbReference>
<reference evidence="1 2" key="1">
    <citation type="submission" date="2024-04" db="EMBL/GenBank/DDBJ databases">
        <title>genome sequences of Mucor flavus KT1a and Helicostylum pulchrum KT1b strains isolation_sourced from the surface of a dry-aged beef.</title>
        <authorList>
            <person name="Toyotome T."/>
            <person name="Hosono M."/>
            <person name="Torimaru M."/>
            <person name="Fukuda K."/>
            <person name="Mikami N."/>
        </authorList>
    </citation>
    <scope>NUCLEOTIDE SEQUENCE [LARGE SCALE GENOMIC DNA]</scope>
    <source>
        <strain evidence="1 2">KT1b</strain>
    </source>
</reference>
<gene>
    <name evidence="1" type="ORF">HPULCUR_004813</name>
</gene>
<keyword evidence="2" id="KW-1185">Reference proteome</keyword>
<sequence>MGCPKRTCKFAKKSLKAVEDYLKKKHWEQERTVNLTQEESMQEVVKYFDDYFRGYEITDEFTGDVLKKWEATRDKHRKTKKIVAPN</sequence>
<evidence type="ECO:0000313" key="1">
    <source>
        <dbReference type="EMBL" id="GAA5799398.1"/>
    </source>
</evidence>
<organism evidence="1 2">
    <name type="scientific">Helicostylum pulchrum</name>
    <dbReference type="NCBI Taxonomy" id="562976"/>
    <lineage>
        <taxon>Eukaryota</taxon>
        <taxon>Fungi</taxon>
        <taxon>Fungi incertae sedis</taxon>
        <taxon>Mucoromycota</taxon>
        <taxon>Mucoromycotina</taxon>
        <taxon>Mucoromycetes</taxon>
        <taxon>Mucorales</taxon>
        <taxon>Mucorineae</taxon>
        <taxon>Mucoraceae</taxon>
        <taxon>Helicostylum</taxon>
    </lineage>
</organism>
<dbReference type="EMBL" id="BAABUJ010000012">
    <property type="protein sequence ID" value="GAA5799398.1"/>
    <property type="molecule type" value="Genomic_DNA"/>
</dbReference>
<proteinExistence type="predicted"/>